<proteinExistence type="predicted"/>
<sequence length="97" mass="11018">MLGTKQGPSIARFAGKLTSKAANVEFLCTPFCFINQTSQKNTNPQKVEGAKSATEYLEMCNCAFVHVKDKMMMIDSPYPRWIGRFIFRRACPSVRYI</sequence>
<organism evidence="1 2">
    <name type="scientific">Sorghum bicolor</name>
    <name type="common">Sorghum</name>
    <name type="synonym">Sorghum vulgare</name>
    <dbReference type="NCBI Taxonomy" id="4558"/>
    <lineage>
        <taxon>Eukaryota</taxon>
        <taxon>Viridiplantae</taxon>
        <taxon>Streptophyta</taxon>
        <taxon>Embryophyta</taxon>
        <taxon>Tracheophyta</taxon>
        <taxon>Spermatophyta</taxon>
        <taxon>Magnoliopsida</taxon>
        <taxon>Liliopsida</taxon>
        <taxon>Poales</taxon>
        <taxon>Poaceae</taxon>
        <taxon>PACMAD clade</taxon>
        <taxon>Panicoideae</taxon>
        <taxon>Andropogonodae</taxon>
        <taxon>Andropogoneae</taxon>
        <taxon>Sorghinae</taxon>
        <taxon>Sorghum</taxon>
    </lineage>
</organism>
<dbReference type="Proteomes" id="UP000000768">
    <property type="component" value="Chromosome 1"/>
</dbReference>
<reference evidence="1 2" key="1">
    <citation type="journal article" date="2009" name="Nature">
        <title>The Sorghum bicolor genome and the diversification of grasses.</title>
        <authorList>
            <person name="Paterson A.H."/>
            <person name="Bowers J.E."/>
            <person name="Bruggmann R."/>
            <person name="Dubchak I."/>
            <person name="Grimwood J."/>
            <person name="Gundlach H."/>
            <person name="Haberer G."/>
            <person name="Hellsten U."/>
            <person name="Mitros T."/>
            <person name="Poliakov A."/>
            <person name="Schmutz J."/>
            <person name="Spannagl M."/>
            <person name="Tang H."/>
            <person name="Wang X."/>
            <person name="Wicker T."/>
            <person name="Bharti A.K."/>
            <person name="Chapman J."/>
            <person name="Feltus F.A."/>
            <person name="Gowik U."/>
            <person name="Grigoriev I.V."/>
            <person name="Lyons E."/>
            <person name="Maher C.A."/>
            <person name="Martis M."/>
            <person name="Narechania A."/>
            <person name="Otillar R.P."/>
            <person name="Penning B.W."/>
            <person name="Salamov A.A."/>
            <person name="Wang Y."/>
            <person name="Zhang L."/>
            <person name="Carpita N.C."/>
            <person name="Freeling M."/>
            <person name="Gingle A.R."/>
            <person name="Hash C.T."/>
            <person name="Keller B."/>
            <person name="Klein P."/>
            <person name="Kresovich S."/>
            <person name="McCann M.C."/>
            <person name="Ming R."/>
            <person name="Peterson D.G."/>
            <person name="Mehboob-ur-Rahman"/>
            <person name="Ware D."/>
            <person name="Westhoff P."/>
            <person name="Mayer K.F."/>
            <person name="Messing J."/>
            <person name="Rokhsar D.S."/>
        </authorList>
    </citation>
    <scope>NUCLEOTIDE SEQUENCE [LARGE SCALE GENOMIC DNA]</scope>
    <source>
        <strain evidence="2">cv. BTx623</strain>
    </source>
</reference>
<reference evidence="2" key="2">
    <citation type="journal article" date="2018" name="Plant J.">
        <title>The Sorghum bicolor reference genome: improved assembly, gene annotations, a transcriptome atlas, and signatures of genome organization.</title>
        <authorList>
            <person name="McCormick R.F."/>
            <person name="Truong S.K."/>
            <person name="Sreedasyam A."/>
            <person name="Jenkins J."/>
            <person name="Shu S."/>
            <person name="Sims D."/>
            <person name="Kennedy M."/>
            <person name="Amirebrahimi M."/>
            <person name="Weers B.D."/>
            <person name="McKinley B."/>
            <person name="Mattison A."/>
            <person name="Morishige D.T."/>
            <person name="Grimwood J."/>
            <person name="Schmutz J."/>
            <person name="Mullet J.E."/>
        </authorList>
    </citation>
    <scope>NUCLEOTIDE SEQUENCE [LARGE SCALE GENOMIC DNA]</scope>
    <source>
        <strain evidence="2">cv. BTx623</strain>
    </source>
</reference>
<protein>
    <submittedName>
        <fullName evidence="1">Uncharacterized protein</fullName>
    </submittedName>
</protein>
<accession>A0A1B6QIJ3</accession>
<gene>
    <name evidence="1" type="ORF">SORBI_3001G116300</name>
</gene>
<keyword evidence="2" id="KW-1185">Reference proteome</keyword>
<evidence type="ECO:0000313" key="2">
    <source>
        <dbReference type="Proteomes" id="UP000000768"/>
    </source>
</evidence>
<dbReference type="EMBL" id="CM000760">
    <property type="protein sequence ID" value="KXG37729.1"/>
    <property type="molecule type" value="Genomic_DNA"/>
</dbReference>
<evidence type="ECO:0000313" key="1">
    <source>
        <dbReference type="EMBL" id="KXG37729.1"/>
    </source>
</evidence>
<dbReference type="AlphaFoldDB" id="A0A1B6QIJ3"/>
<name>A0A1B6QIJ3_SORBI</name>
<dbReference type="InParanoid" id="A0A1B6QIJ3"/>
<dbReference type="Gramene" id="KXG37729">
    <property type="protein sequence ID" value="KXG37729"/>
    <property type="gene ID" value="SORBI_3001G116300"/>
</dbReference>